<evidence type="ECO:0000313" key="1">
    <source>
        <dbReference type="EMBL" id="CAA9500786.1"/>
    </source>
</evidence>
<accession>A0A6J4SJ85</accession>
<organism evidence="1">
    <name type="scientific">uncultured Solirubrobacteraceae bacterium</name>
    <dbReference type="NCBI Taxonomy" id="1162706"/>
    <lineage>
        <taxon>Bacteria</taxon>
        <taxon>Bacillati</taxon>
        <taxon>Actinomycetota</taxon>
        <taxon>Thermoleophilia</taxon>
        <taxon>Solirubrobacterales</taxon>
        <taxon>Solirubrobacteraceae</taxon>
        <taxon>environmental samples</taxon>
    </lineage>
</organism>
<dbReference type="AlphaFoldDB" id="A0A6J4SJ85"/>
<protein>
    <submittedName>
        <fullName evidence="1">Uncharacterized protein</fullName>
    </submittedName>
</protein>
<name>A0A6J4SJ85_9ACTN</name>
<proteinExistence type="predicted"/>
<dbReference type="EMBL" id="CADCVQ010000081">
    <property type="protein sequence ID" value="CAA9500786.1"/>
    <property type="molecule type" value="Genomic_DNA"/>
</dbReference>
<sequence length="113" mass="13223">MPISFIFRCQYCDAQPDPLTQLRLQGAMREFVWGAYQNALPGRWLIWHGRGLYGPARYACPDHRGDLVAYLREHYGTIGFHPWKRPPYPNSLESSDTDHAWITATRRQRWGGF</sequence>
<gene>
    <name evidence="1" type="ORF">AVDCRST_MAG67-1970</name>
</gene>
<reference evidence="1" key="1">
    <citation type="submission" date="2020-02" db="EMBL/GenBank/DDBJ databases">
        <authorList>
            <person name="Meier V. D."/>
        </authorList>
    </citation>
    <scope>NUCLEOTIDE SEQUENCE</scope>
    <source>
        <strain evidence="1">AVDCRST_MAG67</strain>
    </source>
</reference>